<organism evidence="1 2">
    <name type="scientific">Sphagnum jensenii</name>
    <dbReference type="NCBI Taxonomy" id="128206"/>
    <lineage>
        <taxon>Eukaryota</taxon>
        <taxon>Viridiplantae</taxon>
        <taxon>Streptophyta</taxon>
        <taxon>Embryophyta</taxon>
        <taxon>Bryophyta</taxon>
        <taxon>Sphagnophytina</taxon>
        <taxon>Sphagnopsida</taxon>
        <taxon>Sphagnales</taxon>
        <taxon>Sphagnaceae</taxon>
        <taxon>Sphagnum</taxon>
    </lineage>
</organism>
<reference evidence="1" key="1">
    <citation type="submission" date="2024-02" db="EMBL/GenBank/DDBJ databases">
        <authorList>
            <consortium name="ELIXIR-Norway"/>
            <consortium name="Elixir Norway"/>
        </authorList>
    </citation>
    <scope>NUCLEOTIDE SEQUENCE</scope>
</reference>
<keyword evidence="2" id="KW-1185">Reference proteome</keyword>
<evidence type="ECO:0000313" key="2">
    <source>
        <dbReference type="Proteomes" id="UP001497444"/>
    </source>
</evidence>
<sequence>MFQEAITIAHIHDGTCHFADRFLFSDAYANGPRATFLRPGNLGVPPFYSPDGDAGTTKEKGVEVDSREIAVNVLEGLYGDLGQDAALARGEGAAAGKLASLPLAELERSQWNS</sequence>
<name>A0ABP0WIE7_9BRYO</name>
<dbReference type="Proteomes" id="UP001497444">
    <property type="component" value="Chromosome 18"/>
</dbReference>
<proteinExistence type="predicted"/>
<protein>
    <submittedName>
        <fullName evidence="1">Uncharacterized protein</fullName>
    </submittedName>
</protein>
<accession>A0ABP0WIE7</accession>
<dbReference type="EMBL" id="OZ020113">
    <property type="protein sequence ID" value="CAK9266643.1"/>
    <property type="molecule type" value="Genomic_DNA"/>
</dbReference>
<gene>
    <name evidence="1" type="ORF">CSSPJE1EN1_LOCUS12121</name>
</gene>
<evidence type="ECO:0000313" key="1">
    <source>
        <dbReference type="EMBL" id="CAK9266643.1"/>
    </source>
</evidence>